<dbReference type="RefSeq" id="WP_013739435.1">
    <property type="nucleotide sequence ID" value="NC_015436.1"/>
</dbReference>
<evidence type="ECO:0000313" key="1">
    <source>
        <dbReference type="EMBL" id="AEC02039.1"/>
    </source>
</evidence>
<evidence type="ECO:0008006" key="3">
    <source>
        <dbReference type="Google" id="ProtNLM"/>
    </source>
</evidence>
<dbReference type="STRING" id="760011.Spico_0814"/>
<accession>F4GHE0</accession>
<dbReference type="KEGG" id="scc:Spico_0814"/>
<keyword evidence="2" id="KW-1185">Reference proteome</keyword>
<protein>
    <recommendedName>
        <fullName evidence="3">Head decoration protein</fullName>
    </recommendedName>
</protein>
<evidence type="ECO:0000313" key="2">
    <source>
        <dbReference type="Proteomes" id="UP000007939"/>
    </source>
</evidence>
<sequence length="115" mass="11798">MQASKTMTIEVSEIVDGRHPALIIRKEAVKGKGQIVPGQILAIKDGKVLPYVKGDSTAGTAFGVATTPADTAQGKDDGVNVLVHGTCRAALVVTGSGVADQADLDALALRGVWAF</sequence>
<reference evidence="1 2" key="2">
    <citation type="journal article" date="2012" name="Stand. Genomic Sci.">
        <title>Complete genome sequence of the termite hindgut bacterium Spirochaeta coccoides type strain (SPN1(T)), reclassification in the genus Sphaerochaeta as Sphaerochaeta coccoides comb. nov. and emendations of the family Spirochaetaceae and the genus Sphaerochaeta.</title>
        <authorList>
            <person name="Abt B."/>
            <person name="Han C."/>
            <person name="Scheuner C."/>
            <person name="Lu M."/>
            <person name="Lapidus A."/>
            <person name="Nolan M."/>
            <person name="Lucas S."/>
            <person name="Hammon N."/>
            <person name="Deshpande S."/>
            <person name="Cheng J.F."/>
            <person name="Tapia R."/>
            <person name="Goodwin L.A."/>
            <person name="Pitluck S."/>
            <person name="Liolios K."/>
            <person name="Pagani I."/>
            <person name="Ivanova N."/>
            <person name="Mavromatis K."/>
            <person name="Mikhailova N."/>
            <person name="Huntemann M."/>
            <person name="Pati A."/>
            <person name="Chen A."/>
            <person name="Palaniappan K."/>
            <person name="Land M."/>
            <person name="Hauser L."/>
            <person name="Brambilla E.M."/>
            <person name="Rohde M."/>
            <person name="Spring S."/>
            <person name="Gronow S."/>
            <person name="Goker M."/>
            <person name="Woyke T."/>
            <person name="Bristow J."/>
            <person name="Eisen J.A."/>
            <person name="Markowitz V."/>
            <person name="Hugenholtz P."/>
            <person name="Kyrpides N.C."/>
            <person name="Klenk H.P."/>
            <person name="Detter J.C."/>
        </authorList>
    </citation>
    <scope>NUCLEOTIDE SEQUENCE [LARGE SCALE GENOMIC DNA]</scope>
    <source>
        <strain evidence="2">ATCC BAA-1237 / DSM 17374 / SPN1</strain>
    </source>
</reference>
<organism evidence="1 2">
    <name type="scientific">Parasphaerochaeta coccoides (strain ATCC BAA-1237 / DSM 17374 / SPN1)</name>
    <name type="common">Sphaerochaeta coccoides</name>
    <dbReference type="NCBI Taxonomy" id="760011"/>
    <lineage>
        <taxon>Bacteria</taxon>
        <taxon>Pseudomonadati</taxon>
        <taxon>Spirochaetota</taxon>
        <taxon>Spirochaetia</taxon>
        <taxon>Spirochaetales</taxon>
        <taxon>Sphaerochaetaceae</taxon>
        <taxon>Parasphaerochaeta</taxon>
    </lineage>
</organism>
<gene>
    <name evidence="1" type="ordered locus">Spico_0814</name>
</gene>
<dbReference type="HOGENOM" id="CLU_2107420_0_0_12"/>
<dbReference type="EMBL" id="CP002659">
    <property type="protein sequence ID" value="AEC02039.1"/>
    <property type="molecule type" value="Genomic_DNA"/>
</dbReference>
<dbReference type="Proteomes" id="UP000007939">
    <property type="component" value="Chromosome"/>
</dbReference>
<proteinExistence type="predicted"/>
<dbReference type="AlphaFoldDB" id="F4GHE0"/>
<name>F4GHE0_PARC1</name>
<reference evidence="2" key="1">
    <citation type="submission" date="2011-04" db="EMBL/GenBank/DDBJ databases">
        <title>The complete genome of Spirochaeta coccoides DSM 17374.</title>
        <authorList>
            <person name="Lucas S."/>
            <person name="Copeland A."/>
            <person name="Lapidus A."/>
            <person name="Bruce D."/>
            <person name="Goodwin L."/>
            <person name="Pitluck S."/>
            <person name="Peters L."/>
            <person name="Kyrpides N."/>
            <person name="Mavromatis K."/>
            <person name="Pagani I."/>
            <person name="Ivanova N."/>
            <person name="Ovchinnikova G."/>
            <person name="Lu M."/>
            <person name="Detter J.C."/>
            <person name="Tapia R."/>
            <person name="Han C."/>
            <person name="Land M."/>
            <person name="Hauser L."/>
            <person name="Markowitz V."/>
            <person name="Cheng J.-F."/>
            <person name="Hugenholtz P."/>
            <person name="Woyke T."/>
            <person name="Wu D."/>
            <person name="Spring S."/>
            <person name="Schroeder M."/>
            <person name="Brambilla E."/>
            <person name="Klenk H.-P."/>
            <person name="Eisen J.A."/>
        </authorList>
    </citation>
    <scope>NUCLEOTIDE SEQUENCE [LARGE SCALE GENOMIC DNA]</scope>
    <source>
        <strain evidence="2">ATCC BAA-1237 / DSM 17374 / SPN1</strain>
    </source>
</reference>